<evidence type="ECO:0000313" key="2">
    <source>
        <dbReference type="RefSeq" id="XP_022727912.1"/>
    </source>
</evidence>
<dbReference type="InterPro" id="IPR036397">
    <property type="entry name" value="RNaseH_sf"/>
</dbReference>
<dbReference type="Gene3D" id="3.30.420.10">
    <property type="entry name" value="Ribonuclease H-like superfamily/Ribonuclease H"/>
    <property type="match status" value="1"/>
</dbReference>
<dbReference type="Proteomes" id="UP000515121">
    <property type="component" value="Unplaced"/>
</dbReference>
<organism evidence="1 2">
    <name type="scientific">Durio zibethinus</name>
    <name type="common">Durian</name>
    <dbReference type="NCBI Taxonomy" id="66656"/>
    <lineage>
        <taxon>Eukaryota</taxon>
        <taxon>Viridiplantae</taxon>
        <taxon>Streptophyta</taxon>
        <taxon>Embryophyta</taxon>
        <taxon>Tracheophyta</taxon>
        <taxon>Spermatophyta</taxon>
        <taxon>Magnoliopsida</taxon>
        <taxon>eudicotyledons</taxon>
        <taxon>Gunneridae</taxon>
        <taxon>Pentapetalae</taxon>
        <taxon>rosids</taxon>
        <taxon>malvids</taxon>
        <taxon>Malvales</taxon>
        <taxon>Malvaceae</taxon>
        <taxon>Helicteroideae</taxon>
        <taxon>Durio</taxon>
    </lineage>
</organism>
<proteinExistence type="predicted"/>
<dbReference type="AlphaFoldDB" id="A0A6P5XJC9"/>
<gene>
    <name evidence="2" type="primary">LOC111283615</name>
</gene>
<dbReference type="OrthoDB" id="5554229at2759"/>
<dbReference type="RefSeq" id="XP_022727912.1">
    <property type="nucleotide sequence ID" value="XM_022872177.1"/>
</dbReference>
<dbReference type="SUPFAM" id="SSF53098">
    <property type="entry name" value="Ribonuclease H-like"/>
    <property type="match status" value="1"/>
</dbReference>
<evidence type="ECO:0000313" key="1">
    <source>
        <dbReference type="Proteomes" id="UP000515121"/>
    </source>
</evidence>
<protein>
    <submittedName>
        <fullName evidence="2">Uncharacterized protein LOC111283615</fullName>
    </submittedName>
</protein>
<dbReference type="GO" id="GO:0003676">
    <property type="term" value="F:nucleic acid binding"/>
    <property type="evidence" value="ECO:0007669"/>
    <property type="project" value="InterPro"/>
</dbReference>
<dbReference type="GeneID" id="111283615"/>
<accession>A0A6P5XJC9</accession>
<keyword evidence="1" id="KW-1185">Reference proteome</keyword>
<dbReference type="KEGG" id="dzi:111283615"/>
<reference evidence="2" key="1">
    <citation type="submission" date="2025-08" db="UniProtKB">
        <authorList>
            <consortium name="RefSeq"/>
        </authorList>
    </citation>
    <scope>IDENTIFICATION</scope>
    <source>
        <tissue evidence="2">Fruit stalk</tissue>
    </source>
</reference>
<sequence length="239" mass="27162">MVESGSQGGAEVAKKAEVGKRVELVGNIEIKEEVGYGRMMEYSIWQELMKLLGTSVHLSIAYHIEFDGQSERPKTWAQWLPLAKWWYNSSYHFALKMTPFQAFYGYTSLGFLWDVSSKARGQGSIREKGNVMKLYGDHIDMVESGSQGGAKVAKKAEVGKRIELAGNADIKEEVSSQLAFICSSEEFSHILIAITWFHIFDDSMVRVNLPMLLILKSETKFMMRLTMDAMPHWIKHLKQ</sequence>
<dbReference type="InterPro" id="IPR012337">
    <property type="entry name" value="RNaseH-like_sf"/>
</dbReference>
<name>A0A6P5XJC9_DURZI</name>